<dbReference type="Gene3D" id="1.20.1070.10">
    <property type="entry name" value="Rhodopsin 7-helix transmembrane proteins"/>
    <property type="match status" value="1"/>
</dbReference>
<feature type="transmembrane region" description="Helical" evidence="11">
    <location>
        <begin position="192"/>
        <end position="214"/>
    </location>
</feature>
<dbReference type="GO" id="GO:0005886">
    <property type="term" value="C:plasma membrane"/>
    <property type="evidence" value="ECO:0007669"/>
    <property type="project" value="UniProtKB-SubCell"/>
</dbReference>
<keyword evidence="2" id="KW-1003">Cell membrane</keyword>
<evidence type="ECO:0000256" key="4">
    <source>
        <dbReference type="ARBA" id="ARBA00022692"/>
    </source>
</evidence>
<evidence type="ECO:0000256" key="6">
    <source>
        <dbReference type="ARBA" id="ARBA00022989"/>
    </source>
</evidence>
<evidence type="ECO:0000313" key="14">
    <source>
        <dbReference type="Proteomes" id="UP000694416"/>
    </source>
</evidence>
<evidence type="ECO:0000313" key="13">
    <source>
        <dbReference type="Ensembl" id="ENSPTEP00000007231.1"/>
    </source>
</evidence>
<dbReference type="InterPro" id="IPR017452">
    <property type="entry name" value="GPCR_Rhodpsn_7TM"/>
</dbReference>
<protein>
    <recommendedName>
        <fullName evidence="12">G-protein coupled receptors family 1 profile domain-containing protein</fullName>
    </recommendedName>
</protein>
<dbReference type="PRINTS" id="PR00245">
    <property type="entry name" value="OLFACTORYR"/>
</dbReference>
<evidence type="ECO:0000256" key="9">
    <source>
        <dbReference type="ARBA" id="ARBA00023170"/>
    </source>
</evidence>
<dbReference type="Ensembl" id="ENSPTET00000011041.1">
    <property type="protein sequence ID" value="ENSPTEP00000007231.1"/>
    <property type="gene ID" value="ENSPTEG00000008230.1"/>
</dbReference>
<reference evidence="13" key="2">
    <citation type="submission" date="2025-09" db="UniProtKB">
        <authorList>
            <consortium name="Ensembl"/>
        </authorList>
    </citation>
    <scope>IDENTIFICATION</scope>
</reference>
<dbReference type="FunFam" id="1.20.1070.10:FF:000015">
    <property type="entry name" value="Olfactory receptor"/>
    <property type="match status" value="1"/>
</dbReference>
<keyword evidence="7" id="KW-0297">G-protein coupled receptor</keyword>
<accession>A0A8C9GLZ4</accession>
<sequence>MNKGFKNHFGDHTYPQFILLAAESVLCPVLGHVSYPLLGNLLITVLIQLDSHLHTPMYLFLSNLSFSDLCFSSVTMPRLLQNMQNHDPFIPYVGCLAQMYFHLFFGVLESFLLVVMAYHRYVAIWFPLHDITDVSSKCCLALLALSWLLTTAHATHCTLLMTRLSFCADNVIPHFFCDTSPLLKLVCSNMQVNGLVIFFRGGLILVIPFLLLIMSCARIVSTILRAPSAGGIQKALSTCGSLLSVVSLFYGTMTGLYLCPSTNHSAVKGAVTAVMFTVVTPCGTPSSAKISFS</sequence>
<evidence type="ECO:0000256" key="2">
    <source>
        <dbReference type="ARBA" id="ARBA00022475"/>
    </source>
</evidence>
<evidence type="ECO:0000256" key="11">
    <source>
        <dbReference type="SAM" id="Phobius"/>
    </source>
</evidence>
<evidence type="ECO:0000256" key="5">
    <source>
        <dbReference type="ARBA" id="ARBA00022725"/>
    </source>
</evidence>
<feature type="transmembrane region" description="Helical" evidence="11">
    <location>
        <begin position="99"/>
        <end position="118"/>
    </location>
</feature>
<dbReference type="Pfam" id="PF13853">
    <property type="entry name" value="7tm_4"/>
    <property type="match status" value="1"/>
</dbReference>
<evidence type="ECO:0000256" key="3">
    <source>
        <dbReference type="ARBA" id="ARBA00022606"/>
    </source>
</evidence>
<dbReference type="Proteomes" id="UP000694416">
    <property type="component" value="Unplaced"/>
</dbReference>
<keyword evidence="3" id="KW-0716">Sensory transduction</keyword>
<keyword evidence="10" id="KW-0807">Transducer</keyword>
<feature type="transmembrane region" description="Helical" evidence="11">
    <location>
        <begin position="20"/>
        <end position="46"/>
    </location>
</feature>
<dbReference type="GO" id="GO:0004930">
    <property type="term" value="F:G protein-coupled receptor activity"/>
    <property type="evidence" value="ECO:0007669"/>
    <property type="project" value="UniProtKB-KW"/>
</dbReference>
<dbReference type="PROSITE" id="PS50262">
    <property type="entry name" value="G_PROTEIN_RECEP_F1_2"/>
    <property type="match status" value="1"/>
</dbReference>
<feature type="transmembrane region" description="Helical" evidence="11">
    <location>
        <begin position="235"/>
        <end position="258"/>
    </location>
</feature>
<organism evidence="13 14">
    <name type="scientific">Piliocolobus tephrosceles</name>
    <name type="common">Ugandan red Colobus</name>
    <dbReference type="NCBI Taxonomy" id="591936"/>
    <lineage>
        <taxon>Eukaryota</taxon>
        <taxon>Metazoa</taxon>
        <taxon>Chordata</taxon>
        <taxon>Craniata</taxon>
        <taxon>Vertebrata</taxon>
        <taxon>Euteleostomi</taxon>
        <taxon>Mammalia</taxon>
        <taxon>Eutheria</taxon>
        <taxon>Euarchontoglires</taxon>
        <taxon>Primates</taxon>
        <taxon>Haplorrhini</taxon>
        <taxon>Catarrhini</taxon>
        <taxon>Cercopithecidae</taxon>
        <taxon>Colobinae</taxon>
        <taxon>Piliocolobus</taxon>
    </lineage>
</organism>
<reference evidence="13" key="1">
    <citation type="submission" date="2025-08" db="UniProtKB">
        <authorList>
            <consortium name="Ensembl"/>
        </authorList>
    </citation>
    <scope>IDENTIFICATION</scope>
</reference>
<dbReference type="PROSITE" id="PS00237">
    <property type="entry name" value="G_PROTEIN_RECEP_F1_1"/>
    <property type="match status" value="1"/>
</dbReference>
<keyword evidence="6 11" id="KW-1133">Transmembrane helix</keyword>
<evidence type="ECO:0000256" key="1">
    <source>
        <dbReference type="ARBA" id="ARBA00004651"/>
    </source>
</evidence>
<keyword evidence="14" id="KW-1185">Reference proteome</keyword>
<evidence type="ECO:0000256" key="7">
    <source>
        <dbReference type="ARBA" id="ARBA00023040"/>
    </source>
</evidence>
<feature type="transmembrane region" description="Helical" evidence="11">
    <location>
        <begin position="58"/>
        <end position="79"/>
    </location>
</feature>
<comment type="subcellular location">
    <subcellularLocation>
        <location evidence="1">Cell membrane</location>
        <topology evidence="1">Multi-pass membrane protein</topology>
    </subcellularLocation>
</comment>
<keyword evidence="8 11" id="KW-0472">Membrane</keyword>
<feature type="domain" description="G-protein coupled receptors family 1 profile" evidence="12">
    <location>
        <begin position="39"/>
        <end position="250"/>
    </location>
</feature>
<dbReference type="InterPro" id="IPR000276">
    <property type="entry name" value="GPCR_Rhodpsn"/>
</dbReference>
<evidence type="ECO:0000256" key="8">
    <source>
        <dbReference type="ARBA" id="ARBA00023136"/>
    </source>
</evidence>
<dbReference type="InterPro" id="IPR000725">
    <property type="entry name" value="Olfact_rcpt"/>
</dbReference>
<keyword evidence="9" id="KW-0675">Receptor</keyword>
<name>A0A8C9GLZ4_9PRIM</name>
<evidence type="ECO:0000256" key="10">
    <source>
        <dbReference type="ARBA" id="ARBA00023224"/>
    </source>
</evidence>
<proteinExistence type="predicted"/>
<dbReference type="AlphaFoldDB" id="A0A8C9GLZ4"/>
<feature type="transmembrane region" description="Helical" evidence="11">
    <location>
        <begin position="139"/>
        <end position="161"/>
    </location>
</feature>
<dbReference type="SUPFAM" id="SSF81321">
    <property type="entry name" value="Family A G protein-coupled receptor-like"/>
    <property type="match status" value="1"/>
</dbReference>
<dbReference type="PANTHER" id="PTHR48001">
    <property type="entry name" value="OLFACTORY RECEPTOR"/>
    <property type="match status" value="1"/>
</dbReference>
<keyword evidence="4 11" id="KW-0812">Transmembrane</keyword>
<dbReference type="GO" id="GO:0004984">
    <property type="term" value="F:olfactory receptor activity"/>
    <property type="evidence" value="ECO:0007669"/>
    <property type="project" value="InterPro"/>
</dbReference>
<evidence type="ECO:0000259" key="12">
    <source>
        <dbReference type="PROSITE" id="PS50262"/>
    </source>
</evidence>
<keyword evidence="5" id="KW-0552">Olfaction</keyword>